<protein>
    <submittedName>
        <fullName evidence="2">Amidase signature enzyme</fullName>
    </submittedName>
</protein>
<evidence type="ECO:0000313" key="3">
    <source>
        <dbReference type="Proteomes" id="UP000244855"/>
    </source>
</evidence>
<dbReference type="Gene3D" id="3.90.1300.10">
    <property type="entry name" value="Amidase signature (AS) domain"/>
    <property type="match status" value="1"/>
</dbReference>
<feature type="domain" description="Amidase" evidence="1">
    <location>
        <begin position="280"/>
        <end position="483"/>
    </location>
</feature>
<dbReference type="PANTHER" id="PTHR46310">
    <property type="entry name" value="AMIDASE 1"/>
    <property type="match status" value="1"/>
</dbReference>
<dbReference type="EMBL" id="KZ806384">
    <property type="protein sequence ID" value="PVH90365.1"/>
    <property type="molecule type" value="Genomic_DNA"/>
</dbReference>
<evidence type="ECO:0000259" key="1">
    <source>
        <dbReference type="Pfam" id="PF01425"/>
    </source>
</evidence>
<gene>
    <name evidence="2" type="ORF">DM02DRAFT_734616</name>
</gene>
<dbReference type="OrthoDB" id="5423360at2759"/>
<name>A0A2V1CXA2_9PLEO</name>
<dbReference type="Proteomes" id="UP000244855">
    <property type="component" value="Unassembled WGS sequence"/>
</dbReference>
<dbReference type="AlphaFoldDB" id="A0A2V1CXA2"/>
<sequence length="662" mass="73206">MIPELLKNTEKKDLFNVDAHAALGDQRVTMPLDHATHSLAETVALGDRTYFFDRENAVWSLATLTRRLSSSSRASSLAWLGHSRGIGDATFSWKEIEPVTVVDILVTGDELGGERRVTFEELHGLFEKWRLTDDVWENGFLKNIHLQPKPTCHSNITINLTEDARYKLQTEHSTSNIFCGPASTIRDCGIRDQVRPSGKVEGRKDFHDGTSFTPSPGPYFVSLMDGRLMPAYRIYEDTYETFIQSTYSPSNGKNMPLPIHSGKLNHLSVAVPSRLQSQPTTPERPLAGLRFSVKDIFYIKGLGSPSLGSRAWVSIRDKQCLERQQDQEASNNKPVGIVEVLQNMGAVFVGKNKLSEFAFAGPYHWQNTDYLLNFNPRADGLQTPSDSSGGSASAVAAYDWLDFAIGTDTGGSVRLPADANGVYGGRPTIGAIDASSMQSLAKSLDIVGILARDPAIYCKVLRALLKSSPTPMDTSSPPSLPARLKVIVNNDHDTIAKDASLRDTTATADGIFETFVRKLETSLGVRRENVILDSLWEETKEEFSNSRQNSASEELLGGMGDEFGDLYRKIVYWESYRDLGYPFMKAYSKANDGRIPLVNNNAKAAWKTIEAGGISESMYREALAKKHMLKSWVNTYLTEGYSAISTLLVSRGSNQGEELRDT</sequence>
<dbReference type="InterPro" id="IPR036928">
    <property type="entry name" value="AS_sf"/>
</dbReference>
<dbReference type="PANTHER" id="PTHR46310:SF7">
    <property type="entry name" value="AMIDASE 1"/>
    <property type="match status" value="1"/>
</dbReference>
<feature type="non-terminal residue" evidence="2">
    <location>
        <position position="662"/>
    </location>
</feature>
<accession>A0A2V1CXA2</accession>
<dbReference type="SUPFAM" id="SSF75304">
    <property type="entry name" value="Amidase signature (AS) enzymes"/>
    <property type="match status" value="1"/>
</dbReference>
<organism evidence="2 3">
    <name type="scientific">Periconia macrospinosa</name>
    <dbReference type="NCBI Taxonomy" id="97972"/>
    <lineage>
        <taxon>Eukaryota</taxon>
        <taxon>Fungi</taxon>
        <taxon>Dikarya</taxon>
        <taxon>Ascomycota</taxon>
        <taxon>Pezizomycotina</taxon>
        <taxon>Dothideomycetes</taxon>
        <taxon>Pleosporomycetidae</taxon>
        <taxon>Pleosporales</taxon>
        <taxon>Massarineae</taxon>
        <taxon>Periconiaceae</taxon>
        <taxon>Periconia</taxon>
    </lineage>
</organism>
<evidence type="ECO:0000313" key="2">
    <source>
        <dbReference type="EMBL" id="PVH90365.1"/>
    </source>
</evidence>
<proteinExistence type="predicted"/>
<dbReference type="STRING" id="97972.A0A2V1CXA2"/>
<reference evidence="2 3" key="1">
    <citation type="journal article" date="2018" name="Sci. Rep.">
        <title>Comparative genomics provides insights into the lifestyle and reveals functional heterogeneity of dark septate endophytic fungi.</title>
        <authorList>
            <person name="Knapp D.G."/>
            <person name="Nemeth J.B."/>
            <person name="Barry K."/>
            <person name="Hainaut M."/>
            <person name="Henrissat B."/>
            <person name="Johnson J."/>
            <person name="Kuo A."/>
            <person name="Lim J.H.P."/>
            <person name="Lipzen A."/>
            <person name="Nolan M."/>
            <person name="Ohm R.A."/>
            <person name="Tamas L."/>
            <person name="Grigoriev I.V."/>
            <person name="Spatafora J.W."/>
            <person name="Nagy L.G."/>
            <person name="Kovacs G.M."/>
        </authorList>
    </citation>
    <scope>NUCLEOTIDE SEQUENCE [LARGE SCALE GENOMIC DNA]</scope>
    <source>
        <strain evidence="2 3">DSE2036</strain>
    </source>
</reference>
<dbReference type="Pfam" id="PF01425">
    <property type="entry name" value="Amidase"/>
    <property type="match status" value="1"/>
</dbReference>
<dbReference type="InterPro" id="IPR023631">
    <property type="entry name" value="Amidase_dom"/>
</dbReference>
<keyword evidence="3" id="KW-1185">Reference proteome</keyword>